<dbReference type="InterPro" id="IPR047141">
    <property type="entry name" value="Stealth"/>
</dbReference>
<reference evidence="3 4" key="1">
    <citation type="journal article" date="2015" name="PLoS Pathog.">
        <title>Leptomonas seymouri: Adaptations to the Dixenous Life Cycle Analyzed by Genome Sequencing, Transcriptome Profiling and Co-infection with Leishmania donovani.</title>
        <authorList>
            <person name="Kraeva N."/>
            <person name="Butenko A."/>
            <person name="Hlavacova J."/>
            <person name="Kostygov A."/>
            <person name="Myskova J."/>
            <person name="Grybchuk D."/>
            <person name="Lestinova T."/>
            <person name="Votypka J."/>
            <person name="Volf P."/>
            <person name="Opperdoes F."/>
            <person name="Flegontov P."/>
            <person name="Lukes J."/>
            <person name="Yurchenko V."/>
        </authorList>
    </citation>
    <scope>NUCLEOTIDE SEQUENCE [LARGE SCALE GENOMIC DNA]</scope>
    <source>
        <strain evidence="3 4">ATCC 30220</strain>
    </source>
</reference>
<keyword evidence="1" id="KW-0808">Transferase</keyword>
<evidence type="ECO:0000313" key="4">
    <source>
        <dbReference type="Proteomes" id="UP000038009"/>
    </source>
</evidence>
<name>A0A0N0P472_LEPSE</name>
<keyword evidence="2" id="KW-1133">Transmembrane helix</keyword>
<protein>
    <submittedName>
        <fullName evidence="3">Uncharacterized protein</fullName>
    </submittedName>
</protein>
<evidence type="ECO:0000256" key="2">
    <source>
        <dbReference type="SAM" id="Phobius"/>
    </source>
</evidence>
<dbReference type="GO" id="GO:0005794">
    <property type="term" value="C:Golgi apparatus"/>
    <property type="evidence" value="ECO:0007669"/>
    <property type="project" value="TreeGrafter"/>
</dbReference>
<dbReference type="PANTHER" id="PTHR24045">
    <property type="match status" value="1"/>
</dbReference>
<dbReference type="EMBL" id="LJSK01000218">
    <property type="protein sequence ID" value="KPI84959.1"/>
    <property type="molecule type" value="Genomic_DNA"/>
</dbReference>
<gene>
    <name evidence="3" type="ORF">ABL78_5974</name>
</gene>
<comment type="caution">
    <text evidence="3">The sequence shown here is derived from an EMBL/GenBank/DDBJ whole genome shotgun (WGS) entry which is preliminary data.</text>
</comment>
<dbReference type="Proteomes" id="UP000038009">
    <property type="component" value="Unassembled WGS sequence"/>
</dbReference>
<evidence type="ECO:0000256" key="1">
    <source>
        <dbReference type="ARBA" id="ARBA00022679"/>
    </source>
</evidence>
<dbReference type="GO" id="GO:0016740">
    <property type="term" value="F:transferase activity"/>
    <property type="evidence" value="ECO:0007669"/>
    <property type="project" value="UniProtKB-KW"/>
</dbReference>
<keyword evidence="2" id="KW-0812">Transmembrane</keyword>
<keyword evidence="2" id="KW-0472">Membrane</keyword>
<dbReference type="AlphaFoldDB" id="A0A0N0P472"/>
<dbReference type="VEuPathDB" id="TriTrypDB:Lsey_0218_0010"/>
<keyword evidence="4" id="KW-1185">Reference proteome</keyword>
<feature type="transmembrane region" description="Helical" evidence="2">
    <location>
        <begin position="78"/>
        <end position="106"/>
    </location>
</feature>
<dbReference type="PANTHER" id="PTHR24045:SF0">
    <property type="entry name" value="N-ACETYLGLUCOSAMINE-1-PHOSPHOTRANSFERASE SUBUNITS ALPHA_BETA"/>
    <property type="match status" value="1"/>
</dbReference>
<evidence type="ECO:0000313" key="3">
    <source>
        <dbReference type="EMBL" id="KPI84959.1"/>
    </source>
</evidence>
<organism evidence="3 4">
    <name type="scientific">Leptomonas seymouri</name>
    <dbReference type="NCBI Taxonomy" id="5684"/>
    <lineage>
        <taxon>Eukaryota</taxon>
        <taxon>Discoba</taxon>
        <taxon>Euglenozoa</taxon>
        <taxon>Kinetoplastea</taxon>
        <taxon>Metakinetoplastina</taxon>
        <taxon>Trypanosomatida</taxon>
        <taxon>Trypanosomatidae</taxon>
        <taxon>Leishmaniinae</taxon>
        <taxon>Leptomonas</taxon>
    </lineage>
</organism>
<accession>A0A0N0P472</accession>
<dbReference type="OrthoDB" id="263283at2759"/>
<sequence>MLRSRCPQDNARASRHDPVSVAVPILDTGVLQEAHAQTFLSSPISAAVRWCRGAFTALQRPRRASLLYWYRWLKKRHLLCYAAVTFFFLLLITLLFISFAAIALTWDRPWTQILVQEYLSFQADSFHVRVPGAVQPREPARLWGLTVAPAQPLASPLPEHADRAAQEDYASRVKARLERQYGASLFLYTFVNGTEPNHVYRRLSLGYCGNHIQSVEMQLALNGAVLDGKGTAELCTTPMQRAKTNAEVLAMVDGRAMATTTGRDRETDELRHSIRSVEQHVPWHRGRVVIVSPGHHPTWVDGAKNFLAGACGDASVQALRTRGTHLRLTTVHQDAVMPYAHQADDQHTFD</sequence>
<proteinExistence type="predicted"/>